<keyword evidence="4 7" id="KW-0456">Lyase</keyword>
<gene>
    <name evidence="7" type="ORF">SAMN06296378_0495</name>
</gene>
<dbReference type="PANTHER" id="PTHR43525">
    <property type="entry name" value="PROTEIN MALY"/>
    <property type="match status" value="1"/>
</dbReference>
<dbReference type="InterPro" id="IPR015422">
    <property type="entry name" value="PyrdxlP-dep_Trfase_small"/>
</dbReference>
<protein>
    <recommendedName>
        <fullName evidence="2">cysteine-S-conjugate beta-lyase</fullName>
        <ecNumber evidence="2">4.4.1.13</ecNumber>
    </recommendedName>
</protein>
<evidence type="ECO:0000313" key="7">
    <source>
        <dbReference type="EMBL" id="SOE53035.1"/>
    </source>
</evidence>
<organism evidence="7 8">
    <name type="scientific">Salinibacterium xinjiangense</name>
    <dbReference type="NCBI Taxonomy" id="386302"/>
    <lineage>
        <taxon>Bacteria</taxon>
        <taxon>Bacillati</taxon>
        <taxon>Actinomycetota</taxon>
        <taxon>Actinomycetes</taxon>
        <taxon>Micrococcales</taxon>
        <taxon>Microbacteriaceae</taxon>
        <taxon>Salinibacterium</taxon>
    </lineage>
</organism>
<reference evidence="7 8" key="1">
    <citation type="submission" date="2017-09" db="EMBL/GenBank/DDBJ databases">
        <authorList>
            <person name="Ehlers B."/>
            <person name="Leendertz F.H."/>
        </authorList>
    </citation>
    <scope>NUCLEOTIDE SEQUENCE [LARGE SCALE GENOMIC DNA]</scope>
    <source>
        <strain evidence="7 8">CGMCC 1.05381</strain>
    </source>
</reference>
<dbReference type="InterPro" id="IPR051798">
    <property type="entry name" value="Class-II_PLP-Dep_Aminotrans"/>
</dbReference>
<dbReference type="InterPro" id="IPR015421">
    <property type="entry name" value="PyrdxlP-dep_Trfase_major"/>
</dbReference>
<name>A0A2C8YR28_9MICO</name>
<dbReference type="AlphaFoldDB" id="A0A2C8YR28"/>
<dbReference type="GO" id="GO:0030170">
    <property type="term" value="F:pyridoxal phosphate binding"/>
    <property type="evidence" value="ECO:0007669"/>
    <property type="project" value="InterPro"/>
</dbReference>
<dbReference type="Pfam" id="PF00155">
    <property type="entry name" value="Aminotran_1_2"/>
    <property type="match status" value="1"/>
</dbReference>
<dbReference type="GO" id="GO:0047804">
    <property type="term" value="F:cysteine-S-conjugate beta-lyase activity"/>
    <property type="evidence" value="ECO:0007669"/>
    <property type="project" value="UniProtKB-EC"/>
</dbReference>
<comment type="similarity">
    <text evidence="5">Belongs to the class-II pyridoxal-phosphate-dependent aminotransferase family. MalY/PatB cystathionine beta-lyase subfamily.</text>
</comment>
<feature type="domain" description="Aminotransferase class I/classII large" evidence="6">
    <location>
        <begin position="29"/>
        <end position="376"/>
    </location>
</feature>
<comment type="cofactor">
    <cofactor evidence="1">
        <name>pyridoxal 5'-phosphate</name>
        <dbReference type="ChEBI" id="CHEBI:597326"/>
    </cofactor>
</comment>
<evidence type="ECO:0000256" key="3">
    <source>
        <dbReference type="ARBA" id="ARBA00022898"/>
    </source>
</evidence>
<keyword evidence="8" id="KW-1185">Reference proteome</keyword>
<dbReference type="OrthoDB" id="3224382at2"/>
<dbReference type="Proteomes" id="UP000219440">
    <property type="component" value="Unassembled WGS sequence"/>
</dbReference>
<accession>A0A2C8YR28</accession>
<evidence type="ECO:0000256" key="4">
    <source>
        <dbReference type="ARBA" id="ARBA00023239"/>
    </source>
</evidence>
<dbReference type="Gene3D" id="3.90.1150.10">
    <property type="entry name" value="Aspartate Aminotransferase, domain 1"/>
    <property type="match status" value="1"/>
</dbReference>
<keyword evidence="3" id="KW-0663">Pyridoxal phosphate</keyword>
<evidence type="ECO:0000256" key="1">
    <source>
        <dbReference type="ARBA" id="ARBA00001933"/>
    </source>
</evidence>
<dbReference type="EC" id="4.4.1.13" evidence="2"/>
<dbReference type="SUPFAM" id="SSF53383">
    <property type="entry name" value="PLP-dependent transferases"/>
    <property type="match status" value="1"/>
</dbReference>
<dbReference type="InterPro" id="IPR004839">
    <property type="entry name" value="Aminotransferase_I/II_large"/>
</dbReference>
<evidence type="ECO:0000259" key="6">
    <source>
        <dbReference type="Pfam" id="PF00155"/>
    </source>
</evidence>
<proteinExistence type="inferred from homology"/>
<evidence type="ECO:0000256" key="2">
    <source>
        <dbReference type="ARBA" id="ARBA00012224"/>
    </source>
</evidence>
<evidence type="ECO:0000256" key="5">
    <source>
        <dbReference type="ARBA" id="ARBA00037974"/>
    </source>
</evidence>
<dbReference type="CDD" id="cd00609">
    <property type="entry name" value="AAT_like"/>
    <property type="match status" value="1"/>
</dbReference>
<dbReference type="RefSeq" id="WP_097059840.1">
    <property type="nucleotide sequence ID" value="NZ_BMLC01000002.1"/>
</dbReference>
<dbReference type="PANTHER" id="PTHR43525:SF2">
    <property type="entry name" value="CYSTATHIONINE BETA-LYASE-RELATED"/>
    <property type="match status" value="1"/>
</dbReference>
<dbReference type="Gene3D" id="3.40.640.10">
    <property type="entry name" value="Type I PLP-dependent aspartate aminotransferase-like (Major domain)"/>
    <property type="match status" value="1"/>
</dbReference>
<dbReference type="InterPro" id="IPR015424">
    <property type="entry name" value="PyrdxlP-dep_Trfase"/>
</dbReference>
<evidence type="ECO:0000313" key="8">
    <source>
        <dbReference type="Proteomes" id="UP000219440"/>
    </source>
</evidence>
<dbReference type="EMBL" id="OCST01000001">
    <property type="protein sequence ID" value="SOE53035.1"/>
    <property type="molecule type" value="Genomic_DNA"/>
</dbReference>
<sequence>MSIASSGPADLLRSSRSSLKWTRYPEGVLPLFVAEMDYPVSERIREAIIERVRTSDLGYIDSAGPLADAFSRFAQRRWGWTVDPAWVRVATDVSVGIVESLRFGVASGSPVVVCSPVYPPFFELVEEAGLPLVDVPMLERVEGWQLDLARIEEAFIAGARAVLLCNPHNPLGVPHDREALVDLAMLAARHDVLVIADEVHAPLTHHGAVFTPFATVAAEVGARSVTVTSASKGWNMAGMKCALMVPSDARTLAMLDRFPQEVASRTSILGLHANVAAYGDEEWLDATISRIMRNDALLAHLLHRKLPVVHYRRPTATYLGWLDFRDLGFGMDPAERVLQDARVALNSGPAFGAAGRGHARINFACDPTVLEEAVERMASAFA</sequence>